<evidence type="ECO:0000256" key="1">
    <source>
        <dbReference type="SAM" id="MobiDB-lite"/>
    </source>
</evidence>
<evidence type="ECO:0008006" key="4">
    <source>
        <dbReference type="Google" id="ProtNLM"/>
    </source>
</evidence>
<dbReference type="InterPro" id="IPR036390">
    <property type="entry name" value="WH_DNA-bd_sf"/>
</dbReference>
<dbReference type="RefSeq" id="WP_208253874.1">
    <property type="nucleotide sequence ID" value="NZ_JAGEOJ010000002.1"/>
</dbReference>
<reference evidence="2" key="1">
    <citation type="submission" date="2021-03" db="EMBL/GenBank/DDBJ databases">
        <authorList>
            <person name="Kanchanasin P."/>
            <person name="Saeng-In P."/>
            <person name="Phongsopitanun W."/>
            <person name="Yuki M."/>
            <person name="Kudo T."/>
            <person name="Ohkuma M."/>
            <person name="Tanasupawat S."/>
        </authorList>
    </citation>
    <scope>NUCLEOTIDE SEQUENCE</scope>
    <source>
        <strain evidence="2">GKU 128</strain>
    </source>
</reference>
<dbReference type="Gene3D" id="1.10.10.10">
    <property type="entry name" value="Winged helix-like DNA-binding domain superfamily/Winged helix DNA-binding domain"/>
    <property type="match status" value="1"/>
</dbReference>
<protein>
    <recommendedName>
        <fullName evidence="4">DprA winged helix domain-containing protein</fullName>
    </recommendedName>
</protein>
<accession>A0A939PAX4</accession>
<feature type="region of interest" description="Disordered" evidence="1">
    <location>
        <begin position="1"/>
        <end position="34"/>
    </location>
</feature>
<dbReference type="SUPFAM" id="SSF46785">
    <property type="entry name" value="Winged helix' DNA-binding domain"/>
    <property type="match status" value="1"/>
</dbReference>
<comment type="caution">
    <text evidence="2">The sequence shown here is derived from an EMBL/GenBank/DDBJ whole genome shotgun (WGS) entry which is preliminary data.</text>
</comment>
<dbReference type="EMBL" id="JAGEOJ010000002">
    <property type="protein sequence ID" value="MBO2446249.1"/>
    <property type="molecule type" value="Genomic_DNA"/>
</dbReference>
<gene>
    <name evidence="2" type="ORF">J4573_04055</name>
</gene>
<dbReference type="Proteomes" id="UP000669179">
    <property type="component" value="Unassembled WGS sequence"/>
</dbReference>
<name>A0A939PAX4_9ACTN</name>
<dbReference type="InterPro" id="IPR036388">
    <property type="entry name" value="WH-like_DNA-bd_sf"/>
</dbReference>
<keyword evidence="3" id="KW-1185">Reference proteome</keyword>
<evidence type="ECO:0000313" key="2">
    <source>
        <dbReference type="EMBL" id="MBO2446249.1"/>
    </source>
</evidence>
<evidence type="ECO:0000313" key="3">
    <source>
        <dbReference type="Proteomes" id="UP000669179"/>
    </source>
</evidence>
<dbReference type="AlphaFoldDB" id="A0A939PAX4"/>
<organism evidence="2 3">
    <name type="scientific">Actinomadura barringtoniae</name>
    <dbReference type="NCBI Taxonomy" id="1427535"/>
    <lineage>
        <taxon>Bacteria</taxon>
        <taxon>Bacillati</taxon>
        <taxon>Actinomycetota</taxon>
        <taxon>Actinomycetes</taxon>
        <taxon>Streptosporangiales</taxon>
        <taxon>Thermomonosporaceae</taxon>
        <taxon>Actinomadura</taxon>
    </lineage>
</organism>
<sequence>MRQSRSADPWSTFLTTSGRGGGPGNPHIEPERRDLAGLPDDCRRVLNQLDGGPRSVEQIHHATGLGLLEVADAVEALRDRGLVTVEREVDEVVRRT</sequence>
<proteinExistence type="predicted"/>